<protein>
    <submittedName>
        <fullName evidence="2">Uncharacterized protein</fullName>
    </submittedName>
</protein>
<reference evidence="3" key="1">
    <citation type="submission" date="2021-01" db="EMBL/GenBank/DDBJ databases">
        <title>Caligus Genome Assembly.</title>
        <authorList>
            <person name="Gallardo-Escarate C."/>
        </authorList>
    </citation>
    <scope>NUCLEOTIDE SEQUENCE [LARGE SCALE GENOMIC DNA]</scope>
</reference>
<dbReference type="AlphaFoldDB" id="A0A7T8KGX4"/>
<feature type="region of interest" description="Disordered" evidence="1">
    <location>
        <begin position="44"/>
        <end position="73"/>
    </location>
</feature>
<proteinExistence type="predicted"/>
<evidence type="ECO:0000256" key="1">
    <source>
        <dbReference type="SAM" id="MobiDB-lite"/>
    </source>
</evidence>
<gene>
    <name evidence="2" type="ORF">FKW44_000171</name>
</gene>
<evidence type="ECO:0000313" key="2">
    <source>
        <dbReference type="EMBL" id="QQP55734.1"/>
    </source>
</evidence>
<sequence length="73" mass="8751">MDAINLDSTEFNNQALDEDAVFRRELDSLQSLWEEYFREKNPEEKWKHGELKQHLKSNELDQESSKDGKQKRP</sequence>
<organism evidence="2 3">
    <name type="scientific">Caligus rogercresseyi</name>
    <name type="common">Sea louse</name>
    <dbReference type="NCBI Taxonomy" id="217165"/>
    <lineage>
        <taxon>Eukaryota</taxon>
        <taxon>Metazoa</taxon>
        <taxon>Ecdysozoa</taxon>
        <taxon>Arthropoda</taxon>
        <taxon>Crustacea</taxon>
        <taxon>Multicrustacea</taxon>
        <taxon>Hexanauplia</taxon>
        <taxon>Copepoda</taxon>
        <taxon>Siphonostomatoida</taxon>
        <taxon>Caligidae</taxon>
        <taxon>Caligus</taxon>
    </lineage>
</organism>
<keyword evidence="3" id="KW-1185">Reference proteome</keyword>
<dbReference type="Proteomes" id="UP000595437">
    <property type="component" value="Chromosome 1"/>
</dbReference>
<name>A0A7T8KGX4_CALRO</name>
<evidence type="ECO:0000313" key="3">
    <source>
        <dbReference type="Proteomes" id="UP000595437"/>
    </source>
</evidence>
<accession>A0A7T8KGX4</accession>
<dbReference type="EMBL" id="CP045890">
    <property type="protein sequence ID" value="QQP55734.1"/>
    <property type="molecule type" value="Genomic_DNA"/>
</dbReference>